<dbReference type="InterPro" id="IPR019264">
    <property type="entry name" value="DUF2179"/>
</dbReference>
<keyword evidence="4 6" id="KW-1133">Transmembrane helix</keyword>
<evidence type="ECO:0000256" key="1">
    <source>
        <dbReference type="ARBA" id="ARBA00004651"/>
    </source>
</evidence>
<feature type="transmembrane region" description="Helical" evidence="6">
    <location>
        <begin position="205"/>
        <end position="226"/>
    </location>
</feature>
<evidence type="ECO:0000313" key="8">
    <source>
        <dbReference type="EMBL" id="MEE3928075.1"/>
    </source>
</evidence>
<organism evidence="8 9">
    <name type="scientific">Mycoplasmopsis ciconiae</name>
    <dbReference type="NCBI Taxonomy" id="561067"/>
    <lineage>
        <taxon>Bacteria</taxon>
        <taxon>Bacillati</taxon>
        <taxon>Mycoplasmatota</taxon>
        <taxon>Mycoplasmoidales</taxon>
        <taxon>Metamycoplasmataceae</taxon>
        <taxon>Mycoplasmopsis</taxon>
    </lineage>
</organism>
<name>A0ABU7MKL4_9BACT</name>
<keyword evidence="5 6" id="KW-0472">Membrane</keyword>
<evidence type="ECO:0000256" key="3">
    <source>
        <dbReference type="ARBA" id="ARBA00022692"/>
    </source>
</evidence>
<proteinExistence type="predicted"/>
<comment type="subcellular location">
    <subcellularLocation>
        <location evidence="1">Cell membrane</location>
        <topology evidence="1">Multi-pass membrane protein</topology>
    </subcellularLocation>
</comment>
<feature type="transmembrane region" description="Helical" evidence="6">
    <location>
        <begin position="129"/>
        <end position="149"/>
    </location>
</feature>
<keyword evidence="2" id="KW-1003">Cell membrane</keyword>
<dbReference type="Pfam" id="PF02588">
    <property type="entry name" value="YitT_membrane"/>
    <property type="match status" value="1"/>
</dbReference>
<keyword evidence="3 6" id="KW-0812">Transmembrane</keyword>
<dbReference type="RefSeq" id="WP_330500490.1">
    <property type="nucleotide sequence ID" value="NZ_JAZDWZ010000001.1"/>
</dbReference>
<gene>
    <name evidence="8" type="ORF">V2E24_00595</name>
</gene>
<dbReference type="EMBL" id="JAZDWZ010000001">
    <property type="protein sequence ID" value="MEE3928075.1"/>
    <property type="molecule type" value="Genomic_DNA"/>
</dbReference>
<dbReference type="Proteomes" id="UP001344817">
    <property type="component" value="Unassembled WGS sequence"/>
</dbReference>
<evidence type="ECO:0000256" key="6">
    <source>
        <dbReference type="SAM" id="Phobius"/>
    </source>
</evidence>
<accession>A0ABU7MKL4</accession>
<evidence type="ECO:0000256" key="5">
    <source>
        <dbReference type="ARBA" id="ARBA00023136"/>
    </source>
</evidence>
<dbReference type="InterPro" id="IPR051461">
    <property type="entry name" value="UPF0750_membrane"/>
</dbReference>
<evidence type="ECO:0000256" key="2">
    <source>
        <dbReference type="ARBA" id="ARBA00022475"/>
    </source>
</evidence>
<dbReference type="InterPro" id="IPR003740">
    <property type="entry name" value="YitT"/>
</dbReference>
<evidence type="ECO:0000256" key="4">
    <source>
        <dbReference type="ARBA" id="ARBA00022989"/>
    </source>
</evidence>
<feature type="transmembrane region" description="Helical" evidence="6">
    <location>
        <begin position="83"/>
        <end position="109"/>
    </location>
</feature>
<keyword evidence="9" id="KW-1185">Reference proteome</keyword>
<dbReference type="PANTHER" id="PTHR33545:SF5">
    <property type="entry name" value="UPF0750 MEMBRANE PROTEIN YITT"/>
    <property type="match status" value="1"/>
</dbReference>
<evidence type="ECO:0000259" key="7">
    <source>
        <dbReference type="Pfam" id="PF10035"/>
    </source>
</evidence>
<comment type="caution">
    <text evidence="8">The sequence shown here is derived from an EMBL/GenBank/DDBJ whole genome shotgun (WGS) entry which is preliminary data.</text>
</comment>
<evidence type="ECO:0000313" key="9">
    <source>
        <dbReference type="Proteomes" id="UP001344817"/>
    </source>
</evidence>
<dbReference type="Pfam" id="PF10035">
    <property type="entry name" value="DUF2179"/>
    <property type="match status" value="1"/>
</dbReference>
<protein>
    <submittedName>
        <fullName evidence="8">YitT family protein</fullName>
    </submittedName>
</protein>
<dbReference type="PANTHER" id="PTHR33545">
    <property type="entry name" value="UPF0750 MEMBRANE PROTEIN YITT-RELATED"/>
    <property type="match status" value="1"/>
</dbReference>
<feature type="domain" description="DUF2179" evidence="7">
    <location>
        <begin position="344"/>
        <end position="394"/>
    </location>
</feature>
<feature type="transmembrane region" description="Helical" evidence="6">
    <location>
        <begin position="289"/>
        <end position="311"/>
    </location>
</feature>
<reference evidence="8" key="1">
    <citation type="submission" date="2024-01" db="EMBL/GenBank/DDBJ databases">
        <title>Genome sequence of Mycoplasma ciconiae type strain DSM 25251.</title>
        <authorList>
            <person name="Spergser J."/>
        </authorList>
    </citation>
    <scope>NUCLEOTIDE SEQUENCE [LARGE SCALE GENOMIC DNA]</scope>
    <source>
        <strain evidence="8">DSM 25251</strain>
    </source>
</reference>
<feature type="transmembrane region" description="Helical" evidence="6">
    <location>
        <begin position="247"/>
        <end position="269"/>
    </location>
</feature>
<feature type="transmembrane region" description="Helical" evidence="6">
    <location>
        <begin position="156"/>
        <end position="174"/>
    </location>
</feature>
<sequence>MKKKTPKMIITESCCEKAKASKIQGFAVFKKDPSQNEHDPDCCNYQAKQDQIAREAMLINYKIGKYLINTETKMSFKQIIHLYWYKVILIILSAFVFNFAINVFLFHAHTIPSGLTGIPTLIILLNSNIKPYFALLYLAVNIPMFIIFGRKIKLQFTIMTAIFMFAQIGSNLIFTDKIVSSLHDFFNFAPGWDDANQGFNTWPSLLYGVIGASMTSIAVAISWKAGGSTGGTDFISYYYSTKTKKNISGIMTLVSLIGAVIFLVIYSILQPVTYTKIVDGKEESVRILFGMRELSTFMYIAVNGLIINLVYPKYAKVKVTISCSNPEKVLGYLKLINYWHGYQVITMNSGYSGQQIYRIETVMLLMETKSIIHDIKKVDPSVFITTFKVNSLFGNFNTAYVER</sequence>